<evidence type="ECO:0000259" key="8">
    <source>
        <dbReference type="PROSITE" id="PS51820"/>
    </source>
</evidence>
<organism evidence="9 10">
    <name type="scientific">Dioszegia hungarica</name>
    <dbReference type="NCBI Taxonomy" id="4972"/>
    <lineage>
        <taxon>Eukaryota</taxon>
        <taxon>Fungi</taxon>
        <taxon>Dikarya</taxon>
        <taxon>Basidiomycota</taxon>
        <taxon>Agaricomycotina</taxon>
        <taxon>Tremellomycetes</taxon>
        <taxon>Tremellales</taxon>
        <taxon>Bulleribasidiaceae</taxon>
        <taxon>Dioszegia</taxon>
    </lineage>
</organism>
<dbReference type="RefSeq" id="XP_052944197.1">
    <property type="nucleotide sequence ID" value="XM_053089858.1"/>
</dbReference>
<name>A0AA38H5G5_9TREE</name>
<dbReference type="InterPro" id="IPR050288">
    <property type="entry name" value="Cellulose_deg_GH3"/>
</dbReference>
<dbReference type="SUPFAM" id="SSF52279">
    <property type="entry name" value="Beta-D-glucan exohydrolase, C-terminal domain"/>
    <property type="match status" value="1"/>
</dbReference>
<dbReference type="PANTHER" id="PTHR42715">
    <property type="entry name" value="BETA-GLUCOSIDASE"/>
    <property type="match status" value="1"/>
</dbReference>
<dbReference type="GO" id="GO:0008422">
    <property type="term" value="F:beta-glucosidase activity"/>
    <property type="evidence" value="ECO:0007669"/>
    <property type="project" value="UniProtKB-EC"/>
</dbReference>
<dbReference type="InterPro" id="IPR037524">
    <property type="entry name" value="PA14/GLEYA"/>
</dbReference>
<keyword evidence="4 7" id="KW-0378">Hydrolase</keyword>
<evidence type="ECO:0000256" key="3">
    <source>
        <dbReference type="ARBA" id="ARBA00012744"/>
    </source>
</evidence>
<dbReference type="PANTHER" id="PTHR42715:SF10">
    <property type="entry name" value="BETA-GLUCOSIDASE"/>
    <property type="match status" value="1"/>
</dbReference>
<protein>
    <recommendedName>
        <fullName evidence="3 7">beta-glucosidase</fullName>
        <ecNumber evidence="3 7">3.2.1.21</ecNumber>
    </recommendedName>
</protein>
<comment type="catalytic activity">
    <reaction evidence="1 7">
        <text>Hydrolysis of terminal, non-reducing beta-D-glucosyl residues with release of beta-D-glucose.</text>
        <dbReference type="EC" id="3.2.1.21"/>
    </reaction>
</comment>
<comment type="similarity">
    <text evidence="2 7">Belongs to the glycosyl hydrolase 3 family.</text>
</comment>
<dbReference type="PRINTS" id="PR00133">
    <property type="entry name" value="GLHYDRLASE3"/>
</dbReference>
<evidence type="ECO:0000313" key="9">
    <source>
        <dbReference type="EMBL" id="KAI9634420.1"/>
    </source>
</evidence>
<dbReference type="Gene3D" id="2.60.40.10">
    <property type="entry name" value="Immunoglobulins"/>
    <property type="match status" value="1"/>
</dbReference>
<dbReference type="EMBL" id="JAKWFO010000007">
    <property type="protein sequence ID" value="KAI9634420.1"/>
    <property type="molecule type" value="Genomic_DNA"/>
</dbReference>
<evidence type="ECO:0000256" key="1">
    <source>
        <dbReference type="ARBA" id="ARBA00000448"/>
    </source>
</evidence>
<keyword evidence="10" id="KW-1185">Reference proteome</keyword>
<dbReference type="Pfam" id="PF00933">
    <property type="entry name" value="Glyco_hydro_3"/>
    <property type="match status" value="1"/>
</dbReference>
<keyword evidence="6 7" id="KW-0326">Glycosidase</keyword>
<dbReference type="InterPro" id="IPR036881">
    <property type="entry name" value="Glyco_hydro_3_C_sf"/>
</dbReference>
<dbReference type="InterPro" id="IPR026891">
    <property type="entry name" value="Fn3-like"/>
</dbReference>
<evidence type="ECO:0000256" key="6">
    <source>
        <dbReference type="ARBA" id="ARBA00023295"/>
    </source>
</evidence>
<accession>A0AA38H5G5</accession>
<dbReference type="PROSITE" id="PS00775">
    <property type="entry name" value="GLYCOSYL_HYDROL_F3"/>
    <property type="match status" value="1"/>
</dbReference>
<evidence type="ECO:0000256" key="2">
    <source>
        <dbReference type="ARBA" id="ARBA00005336"/>
    </source>
</evidence>
<dbReference type="InterPro" id="IPR013783">
    <property type="entry name" value="Ig-like_fold"/>
</dbReference>
<dbReference type="InterPro" id="IPR019800">
    <property type="entry name" value="Glyco_hydro_3_AS"/>
</dbReference>
<comment type="pathway">
    <text evidence="7">Glycan metabolism; cellulose degradation.</text>
</comment>
<comment type="caution">
    <text evidence="9">The sequence shown here is derived from an EMBL/GenBank/DDBJ whole genome shotgun (WGS) entry which is preliminary data.</text>
</comment>
<dbReference type="GO" id="GO:0009251">
    <property type="term" value="P:glucan catabolic process"/>
    <property type="evidence" value="ECO:0007669"/>
    <property type="project" value="TreeGrafter"/>
</dbReference>
<sequence length="864" mass="95326">MEREPDHVNPAMDRSFLTANIAEVVEKMTTNEKIQLLAGDGWWHTFAYPHLNIPSVKVTDGPAGARGGSAYNMTPALSFPNATCVGATFDKDLAYQMGETLAAEAKARGSVCLLAPTINIQRSPLGGRAFESYAEDPTLSGVIAGHYVKGLQEKGVSAAIKHFVCNDQEHDRMGQDSIVAPRALREVYLRPFQIAHKLAQPWGYMTSYAKLNGTHCAEHDWLLNTLLRGEWKHEGIVMSDWTGTYSVSEAINAGLDIEFPGPAKWRAKDLVNHMLTAHKVDIRQIDELATHILTWVQKLAQQNEDVVYGEKKGEQTRWDAKKEDSALVRRIITEGMVLLKNEGDILPVEKGKVAVIGPNAKAKVFTGGGSARLNPSWSTTPWQGLEQEKPDGIDLSYAVGTLTAKYAPLLDENFTASDGSVGFDAYHYAVTADGKQADKYVASDVLTRSEMRFNNFQRSGLTEDWYTEIKATFTSPITGEYEFALTCTGKFWLWFEDKLVMDMSDYKVKGQAFYGNGSEETKVKVKVEQGKKYQFRVLHDTRSPPVKSGSSTLTYNGMRIGAEPAYEPEQAMEEAVALAKTSDIAIIVCGLNQDWESEGDDRPNLDLPMRSNELIDRVAAVNPNTIVILQGGSALAMPWLSKVKGVVQAWYGGCETGTGIADIVYGKVNPSGRLPVTFPAREEDVPSYLAYKSADTITRYEEGIWVGYKHYNARKLVPLFPFGFGLSYTSFEYSDLAITSVSPAKGTSADEWELKAKVKVTNTGKIAGSHSVHFYTQPPPELAMGLKHPERALQAFGKVHNLKPGQSEVVEVSLDKYAISHWDERASVWRAEPGQWGLTVGYDASKTYGSEKFEVGKGLTWSGI</sequence>
<feature type="domain" description="PA14" evidence="8">
    <location>
        <begin position="418"/>
        <end position="576"/>
    </location>
</feature>
<dbReference type="InterPro" id="IPR036962">
    <property type="entry name" value="Glyco_hydro_3_N_sf"/>
</dbReference>
<evidence type="ECO:0000256" key="5">
    <source>
        <dbReference type="ARBA" id="ARBA00023277"/>
    </source>
</evidence>
<gene>
    <name evidence="9" type="ORF">MKK02DRAFT_37952</name>
</gene>
<reference evidence="9" key="1">
    <citation type="journal article" date="2022" name="G3 (Bethesda)">
        <title>High quality genome of the basidiomycete yeast Dioszegia hungarica PDD-24b-2 isolated from cloud water.</title>
        <authorList>
            <person name="Jarrige D."/>
            <person name="Haridas S."/>
            <person name="Bleykasten-Grosshans C."/>
            <person name="Joly M."/>
            <person name="Nadalig T."/>
            <person name="Sancelme M."/>
            <person name="Vuilleumier S."/>
            <person name="Grigoriev I.V."/>
            <person name="Amato P."/>
            <person name="Bringel F."/>
        </authorList>
    </citation>
    <scope>NUCLEOTIDE SEQUENCE</scope>
    <source>
        <strain evidence="9">PDD-24b-2</strain>
    </source>
</reference>
<evidence type="ECO:0000256" key="4">
    <source>
        <dbReference type="ARBA" id="ARBA00022801"/>
    </source>
</evidence>
<dbReference type="Pfam" id="PF07691">
    <property type="entry name" value="PA14"/>
    <property type="match status" value="1"/>
</dbReference>
<dbReference type="SMART" id="SM01217">
    <property type="entry name" value="Fn3_like"/>
    <property type="match status" value="1"/>
</dbReference>
<dbReference type="InterPro" id="IPR017853">
    <property type="entry name" value="GH"/>
</dbReference>
<dbReference type="InterPro" id="IPR002772">
    <property type="entry name" value="Glyco_hydro_3_C"/>
</dbReference>
<dbReference type="InterPro" id="IPR001764">
    <property type="entry name" value="Glyco_hydro_3_N"/>
</dbReference>
<keyword evidence="7" id="KW-0624">Polysaccharide degradation</keyword>
<dbReference type="AlphaFoldDB" id="A0AA38H5G5"/>
<dbReference type="SUPFAM" id="SSF51445">
    <property type="entry name" value="(Trans)glycosidases"/>
    <property type="match status" value="1"/>
</dbReference>
<dbReference type="Gene3D" id="3.20.20.300">
    <property type="entry name" value="Glycoside hydrolase, family 3, N-terminal domain"/>
    <property type="match status" value="1"/>
</dbReference>
<evidence type="ECO:0000313" key="10">
    <source>
        <dbReference type="Proteomes" id="UP001164286"/>
    </source>
</evidence>
<dbReference type="EC" id="3.2.1.21" evidence="3 7"/>
<proteinExistence type="inferred from homology"/>
<dbReference type="Pfam" id="PF14310">
    <property type="entry name" value="Fn3-like"/>
    <property type="match status" value="1"/>
</dbReference>
<dbReference type="Gene3D" id="3.40.50.1700">
    <property type="entry name" value="Glycoside hydrolase family 3 C-terminal domain"/>
    <property type="match status" value="1"/>
</dbReference>
<dbReference type="PROSITE" id="PS51820">
    <property type="entry name" value="PA14"/>
    <property type="match status" value="1"/>
</dbReference>
<dbReference type="Proteomes" id="UP001164286">
    <property type="component" value="Unassembled WGS sequence"/>
</dbReference>
<evidence type="ECO:0000256" key="7">
    <source>
        <dbReference type="RuleBase" id="RU361161"/>
    </source>
</evidence>
<dbReference type="GeneID" id="77729063"/>
<keyword evidence="5 7" id="KW-0119">Carbohydrate metabolism</keyword>
<dbReference type="Pfam" id="PF01915">
    <property type="entry name" value="Glyco_hydro_3_C"/>
    <property type="match status" value="1"/>
</dbReference>
<dbReference type="Gene3D" id="2.60.120.260">
    <property type="entry name" value="Galactose-binding domain-like"/>
    <property type="match status" value="1"/>
</dbReference>
<dbReference type="InterPro" id="IPR011658">
    <property type="entry name" value="PA14_dom"/>
</dbReference>